<gene>
    <name evidence="1" type="ORF">JJN12_06635</name>
</gene>
<evidence type="ECO:0000313" key="2">
    <source>
        <dbReference type="Proteomes" id="UP000604730"/>
    </source>
</evidence>
<reference evidence="1 2" key="1">
    <citation type="submission" date="2021-01" db="EMBL/GenBank/DDBJ databases">
        <title>Isolation and description of Catonella massiliensis sp. nov., a novel Catonella species, isolated from a stable periodontitis subject.</title>
        <authorList>
            <person name="Antezack A."/>
            <person name="Boxberger M."/>
            <person name="La Scola B."/>
            <person name="Monnet-Corti V."/>
        </authorList>
    </citation>
    <scope>NUCLEOTIDE SEQUENCE [LARGE SCALE GENOMIC DNA]</scope>
    <source>
        <strain evidence="1 2">Marseille-Q4567</strain>
    </source>
</reference>
<dbReference type="EMBL" id="JAEPRJ010000001">
    <property type="protein sequence ID" value="MBK5897452.1"/>
    <property type="molecule type" value="Genomic_DNA"/>
</dbReference>
<name>A0ABS1J064_9FIRM</name>
<dbReference type="InterPro" id="IPR011044">
    <property type="entry name" value="Quino_amine_DH_bsu"/>
</dbReference>
<accession>A0ABS1J064</accession>
<dbReference type="RefSeq" id="WP_208428932.1">
    <property type="nucleotide sequence ID" value="NZ_JAEPRJ010000001.1"/>
</dbReference>
<keyword evidence="2" id="KW-1185">Reference proteome</keyword>
<dbReference type="Proteomes" id="UP000604730">
    <property type="component" value="Unassembled WGS sequence"/>
</dbReference>
<comment type="caution">
    <text evidence="1">The sequence shown here is derived from an EMBL/GenBank/DDBJ whole genome shotgun (WGS) entry which is preliminary data.</text>
</comment>
<organism evidence="1 2">
    <name type="scientific">Catonella massiliensis</name>
    <dbReference type="NCBI Taxonomy" id="2799636"/>
    <lineage>
        <taxon>Bacteria</taxon>
        <taxon>Bacillati</taxon>
        <taxon>Bacillota</taxon>
        <taxon>Clostridia</taxon>
        <taxon>Lachnospirales</taxon>
        <taxon>Lachnospiraceae</taxon>
        <taxon>Catonella</taxon>
    </lineage>
</organism>
<proteinExistence type="predicted"/>
<protein>
    <submittedName>
        <fullName evidence="1">Uncharacterized protein</fullName>
    </submittedName>
</protein>
<dbReference type="SUPFAM" id="SSF50969">
    <property type="entry name" value="YVTN repeat-like/Quinoprotein amine dehydrogenase"/>
    <property type="match status" value="1"/>
</dbReference>
<evidence type="ECO:0000313" key="1">
    <source>
        <dbReference type="EMBL" id="MBK5897452.1"/>
    </source>
</evidence>
<sequence>MIPQGLGNNKSTKKVISLNKNTFEISEYPFSNIALNHMAVINKYVYAVNTMNGSSYIERYDKESHKNIIKEYKETYIYGIFPMSEKLLAFSITADKGLDSCTLRVMDKDLNIVKEISLTKFGRTTEMYCEDDSYMYFTMQISTDDKPISKILSIDKRNYDIKVIDIQAEQPSDIFKYEDKFLITNYNPVEVKGTKVSVVDEEGRLYKDIELNNELSLTQIYGKYLVVANLQKLSLYDINTFELKREVKLDIDSESYVSAIIIRGN</sequence>